<organism evidence="3">
    <name type="scientific">uncultured Thermomicrobiales bacterium</name>
    <dbReference type="NCBI Taxonomy" id="1645740"/>
    <lineage>
        <taxon>Bacteria</taxon>
        <taxon>Pseudomonadati</taxon>
        <taxon>Thermomicrobiota</taxon>
        <taxon>Thermomicrobia</taxon>
        <taxon>Thermomicrobiales</taxon>
        <taxon>environmental samples</taxon>
    </lineage>
</organism>
<feature type="compositionally biased region" description="Polar residues" evidence="1">
    <location>
        <begin position="137"/>
        <end position="153"/>
    </location>
</feature>
<dbReference type="AlphaFoldDB" id="A0A6J4V9W6"/>
<keyword evidence="2" id="KW-0472">Membrane</keyword>
<keyword evidence="2" id="KW-0812">Transmembrane</keyword>
<protein>
    <recommendedName>
        <fullName evidence="4">Baseplate protein J-like domain-containing protein</fullName>
    </recommendedName>
</protein>
<sequence length="689" mass="70403">MVTDRPVPAVVADAADSLDDLLDRLGAVGRTGVPVDLVVPRGSSLLLTASEFRRLRDAVDRDRLGVTLRSDDPLRGQLAGLLGVASGPIPPHVQGVLAQRAAEAAAEVEDDGRGATQIPTAMPSARPVSDPEGSPRNPGTTPGSSALPGSNPNRAPGPMPPGTASARPGGASEERRRMIEDQVSPGSRPRIEAGPGSSPVPRPDSSGDPPLGAVGDPADREAGAIDGRWPGPPEPTPRLAAGHRKRFLDGRISRTPSPPESRGVRAEIAPISPVGPAIATESLPVDMPNGAHPVSPHASFSEVVARRQKTATGRRLVIAAAVVVVLGLVVAVGALLMPRATVAVTLERIPFRAEVVYDIGVDPTAEAGVIPVPAEAVTVDVAVERTIPTTGRRLEPDGVAAAPVRFANPNAEPVTVPSDTRLGSLDGPEFELIEPVEVPAADPATGAAGQAEGQARSVEPGAIGNVGVGEIGGRLESGVYYSNREGAAEGGTDREVPVVAEADLAALSETTDAAIAEAALAEVAGETTDGRQPLPDTLAVVTKDAAPSAGEGDAVDALSVSATATVSVLVYDPDELASAIGGRLPEVATVPEGRVLDPETVRFGSPVLASAAADGARLRVPVEGDAILPFGPSERRALAERLATVDAPTGETLLGSIPGVEAWQIDYSPDWLPPRMPGDPDRIEIEVVG</sequence>
<gene>
    <name evidence="3" type="ORF">AVDCRST_MAG59-3248</name>
</gene>
<evidence type="ECO:0000256" key="1">
    <source>
        <dbReference type="SAM" id="MobiDB-lite"/>
    </source>
</evidence>
<evidence type="ECO:0008006" key="4">
    <source>
        <dbReference type="Google" id="ProtNLM"/>
    </source>
</evidence>
<feature type="transmembrane region" description="Helical" evidence="2">
    <location>
        <begin position="316"/>
        <end position="337"/>
    </location>
</feature>
<proteinExistence type="predicted"/>
<accession>A0A6J4V9W6</accession>
<dbReference type="EMBL" id="CADCWF010000223">
    <property type="protein sequence ID" value="CAA9568256.1"/>
    <property type="molecule type" value="Genomic_DNA"/>
</dbReference>
<evidence type="ECO:0000313" key="3">
    <source>
        <dbReference type="EMBL" id="CAA9568256.1"/>
    </source>
</evidence>
<feature type="region of interest" description="Disordered" evidence="1">
    <location>
        <begin position="104"/>
        <end position="240"/>
    </location>
</feature>
<keyword evidence="2" id="KW-1133">Transmembrane helix</keyword>
<name>A0A6J4V9W6_9BACT</name>
<reference evidence="3" key="1">
    <citation type="submission" date="2020-02" db="EMBL/GenBank/DDBJ databases">
        <authorList>
            <person name="Meier V. D."/>
        </authorList>
    </citation>
    <scope>NUCLEOTIDE SEQUENCE</scope>
    <source>
        <strain evidence="3">AVDCRST_MAG59</strain>
    </source>
</reference>
<evidence type="ECO:0000256" key="2">
    <source>
        <dbReference type="SAM" id="Phobius"/>
    </source>
</evidence>